<dbReference type="PANTHER" id="PTHR11614">
    <property type="entry name" value="PHOSPHOLIPASE-RELATED"/>
    <property type="match status" value="1"/>
</dbReference>
<feature type="domain" description="Serine aminopeptidase S33" evidence="1">
    <location>
        <begin position="28"/>
        <end position="261"/>
    </location>
</feature>
<comment type="caution">
    <text evidence="2">The sequence shown here is derived from an EMBL/GenBank/DDBJ whole genome shotgun (WGS) entry which is preliminary data.</text>
</comment>
<keyword evidence="3" id="KW-1185">Reference proteome</keyword>
<protein>
    <submittedName>
        <fullName evidence="2">Alpha-beta hydrolase superfamily lysophospholipase</fullName>
    </submittedName>
</protein>
<keyword evidence="2" id="KW-0378">Hydrolase</keyword>
<accession>A0A4Q7ZAD2</accession>
<evidence type="ECO:0000313" key="2">
    <source>
        <dbReference type="EMBL" id="RZU47520.1"/>
    </source>
</evidence>
<organism evidence="2 3">
    <name type="scientific">Fluviicoccus keumensis</name>
    <dbReference type="NCBI Taxonomy" id="1435465"/>
    <lineage>
        <taxon>Bacteria</taxon>
        <taxon>Pseudomonadati</taxon>
        <taxon>Pseudomonadota</taxon>
        <taxon>Gammaproteobacteria</taxon>
        <taxon>Moraxellales</taxon>
        <taxon>Moraxellaceae</taxon>
        <taxon>Fluviicoccus</taxon>
    </lineage>
</organism>
<dbReference type="InterPro" id="IPR022742">
    <property type="entry name" value="Hydrolase_4"/>
</dbReference>
<evidence type="ECO:0000313" key="3">
    <source>
        <dbReference type="Proteomes" id="UP000292423"/>
    </source>
</evidence>
<name>A0A4Q7ZAD2_9GAMM</name>
<sequence length="282" mass="31644">MARYKTFEFRSRGVRLNARKWWPDKGYPRSVVVCVHSWGDHSGRFTELAEQLTLHGYAVYAFDFEGHGESEGDRARIHDFDDMVADLTIFVGVVHNELRSVPLFLCAYAIGGMVAVDYLTTRHDVDGAIFAACALAEGKAVPPLKRLFAWVVGGLLPWLPVARITFGHQMSRDPVQVRAWEEDPLIWHGKMTAGAAKQMMVGLQKISKKLELVDLPLLVLHGSADPLVDPVSGMALEKRSPSIDKRLINYDGAYHDLFHDSHREQVFADVRAWLDGHAAKGW</sequence>
<dbReference type="InterPro" id="IPR029058">
    <property type="entry name" value="AB_hydrolase_fold"/>
</dbReference>
<gene>
    <name evidence="2" type="ORF">EV700_0483</name>
</gene>
<dbReference type="Gene3D" id="3.40.50.1820">
    <property type="entry name" value="alpha/beta hydrolase"/>
    <property type="match status" value="1"/>
</dbReference>
<dbReference type="Proteomes" id="UP000292423">
    <property type="component" value="Unassembled WGS sequence"/>
</dbReference>
<dbReference type="InterPro" id="IPR051044">
    <property type="entry name" value="MAG_DAG_Lipase"/>
</dbReference>
<dbReference type="EMBL" id="SHKX01000010">
    <property type="protein sequence ID" value="RZU47520.1"/>
    <property type="molecule type" value="Genomic_DNA"/>
</dbReference>
<reference evidence="2 3" key="1">
    <citation type="submission" date="2019-02" db="EMBL/GenBank/DDBJ databases">
        <title>Genomic Encyclopedia of Type Strains, Phase IV (KMG-IV): sequencing the most valuable type-strain genomes for metagenomic binning, comparative biology and taxonomic classification.</title>
        <authorList>
            <person name="Goeker M."/>
        </authorList>
    </citation>
    <scope>NUCLEOTIDE SEQUENCE [LARGE SCALE GENOMIC DNA]</scope>
    <source>
        <strain evidence="2 3">DSM 105135</strain>
    </source>
</reference>
<dbReference type="OrthoDB" id="9806902at2"/>
<dbReference type="Pfam" id="PF12146">
    <property type="entry name" value="Hydrolase_4"/>
    <property type="match status" value="1"/>
</dbReference>
<dbReference type="AlphaFoldDB" id="A0A4Q7ZAD2"/>
<proteinExistence type="predicted"/>
<evidence type="ECO:0000259" key="1">
    <source>
        <dbReference type="Pfam" id="PF12146"/>
    </source>
</evidence>
<dbReference type="RefSeq" id="WP_130410757.1">
    <property type="nucleotide sequence ID" value="NZ_SHKX01000010.1"/>
</dbReference>
<dbReference type="SUPFAM" id="SSF53474">
    <property type="entry name" value="alpha/beta-Hydrolases"/>
    <property type="match status" value="1"/>
</dbReference>
<dbReference type="GO" id="GO:0016787">
    <property type="term" value="F:hydrolase activity"/>
    <property type="evidence" value="ECO:0007669"/>
    <property type="project" value="UniProtKB-KW"/>
</dbReference>